<name>A0A3Q8XMB0_9HYPH</name>
<evidence type="ECO:0000313" key="3">
    <source>
        <dbReference type="Proteomes" id="UP000268192"/>
    </source>
</evidence>
<reference evidence="2 3" key="1">
    <citation type="submission" date="2018-09" db="EMBL/GenBank/DDBJ databases">
        <title>Marinorhizobium profundi gen. nov., sp. nov., isolated from a deep-sea sediment sample from the New Britain Trench and proposal of Marinorhizobiaceae fam. nov. in the order Rhizobiales of the class Alphaproteobacteria.</title>
        <authorList>
            <person name="Cao J."/>
        </authorList>
    </citation>
    <scope>NUCLEOTIDE SEQUENCE [LARGE SCALE GENOMIC DNA]</scope>
    <source>
        <strain evidence="2 3">WS11</strain>
    </source>
</reference>
<protein>
    <submittedName>
        <fullName evidence="2">Uncharacterized protein</fullName>
    </submittedName>
</protein>
<dbReference type="EMBL" id="CP032509">
    <property type="protein sequence ID" value="AZN70821.1"/>
    <property type="molecule type" value="Genomic_DNA"/>
</dbReference>
<feature type="region of interest" description="Disordered" evidence="1">
    <location>
        <begin position="1"/>
        <end position="110"/>
    </location>
</feature>
<evidence type="ECO:0000313" key="2">
    <source>
        <dbReference type="EMBL" id="AZN70821.1"/>
    </source>
</evidence>
<dbReference type="KEGG" id="abaw:D5400_05615"/>
<proteinExistence type="predicted"/>
<feature type="compositionally biased region" description="Basic residues" evidence="1">
    <location>
        <begin position="87"/>
        <end position="98"/>
    </location>
</feature>
<dbReference type="AlphaFoldDB" id="A0A3Q8XMB0"/>
<dbReference type="Proteomes" id="UP000268192">
    <property type="component" value="Chromosome"/>
</dbReference>
<sequence>MIMSDEIGKSDSGQSVIGERDIGKSDEARLIGTTLSGATPKDAGGAVARDATGNTQSPKPDAAMAPKAVSAAERKKERLAAALRDNLRRRKAQMRGRRAMGDGADDSGSS</sequence>
<evidence type="ECO:0000256" key="1">
    <source>
        <dbReference type="SAM" id="MobiDB-lite"/>
    </source>
</evidence>
<organism evidence="2 3">
    <name type="scientific">Georhizobium profundi</name>
    <dbReference type="NCBI Taxonomy" id="2341112"/>
    <lineage>
        <taxon>Bacteria</taxon>
        <taxon>Pseudomonadati</taxon>
        <taxon>Pseudomonadota</taxon>
        <taxon>Alphaproteobacteria</taxon>
        <taxon>Hyphomicrobiales</taxon>
        <taxon>Rhizobiaceae</taxon>
        <taxon>Georhizobium</taxon>
    </lineage>
</organism>
<feature type="compositionally biased region" description="Basic and acidic residues" evidence="1">
    <location>
        <begin position="18"/>
        <end position="29"/>
    </location>
</feature>
<gene>
    <name evidence="2" type="ORF">D5400_05615</name>
</gene>
<accession>A0A3Q8XMB0</accession>
<keyword evidence="3" id="KW-1185">Reference proteome</keyword>